<evidence type="ECO:0000313" key="4">
    <source>
        <dbReference type="Proteomes" id="UP000094020"/>
    </source>
</evidence>
<dbReference type="EMBL" id="CP144528">
    <property type="protein sequence ID" value="WWC72970.1"/>
    <property type="molecule type" value="Genomic_DNA"/>
</dbReference>
<keyword evidence="4" id="KW-1185">Reference proteome</keyword>
<reference evidence="3" key="4">
    <citation type="submission" date="2024-02" db="EMBL/GenBank/DDBJ databases">
        <title>Comparative genomics of Cryptococcus and Kwoniella reveals pathogenesis evolution and contrasting modes of karyotype evolution via chromosome fusion or intercentromeric recombination.</title>
        <authorList>
            <person name="Coelho M.A."/>
            <person name="David-Palma M."/>
            <person name="Shea T."/>
            <person name="Bowers K."/>
            <person name="McGinley-Smith S."/>
            <person name="Mohammad A.W."/>
            <person name="Gnirke A."/>
            <person name="Yurkov A.M."/>
            <person name="Nowrousian M."/>
            <person name="Sun S."/>
            <person name="Cuomo C.A."/>
            <person name="Heitman J."/>
        </authorList>
    </citation>
    <scope>NUCLEOTIDE SEQUENCE</scope>
    <source>
        <strain evidence="3">CBS 10737</strain>
    </source>
</reference>
<name>A0A1B9HZP6_9TREE</name>
<feature type="compositionally biased region" description="Polar residues" evidence="1">
    <location>
        <begin position="480"/>
        <end position="495"/>
    </location>
</feature>
<feature type="compositionally biased region" description="Low complexity" evidence="1">
    <location>
        <begin position="305"/>
        <end position="317"/>
    </location>
</feature>
<reference evidence="2" key="3">
    <citation type="submission" date="2016-07" db="EMBL/GenBank/DDBJ databases">
        <title>Evolution of pathogenesis and genome organization in the Tremellales.</title>
        <authorList>
            <person name="Cuomo C."/>
            <person name="Litvintseva A."/>
            <person name="Heitman J."/>
            <person name="Chen Y."/>
            <person name="Sun S."/>
            <person name="Springer D."/>
            <person name="Dromer F."/>
            <person name="Young S."/>
            <person name="Zeng Q."/>
            <person name="Chapman S."/>
            <person name="Gujja S."/>
            <person name="Saif S."/>
            <person name="Birren B."/>
        </authorList>
    </citation>
    <scope>NUCLEOTIDE SEQUENCE</scope>
    <source>
        <strain evidence="2">CBS 10737</strain>
    </source>
</reference>
<dbReference type="STRING" id="1296096.A0A1B9HZP6"/>
<feature type="compositionally biased region" description="Pro residues" evidence="1">
    <location>
        <begin position="234"/>
        <end position="248"/>
    </location>
</feature>
<feature type="compositionally biased region" description="Low complexity" evidence="1">
    <location>
        <begin position="223"/>
        <end position="233"/>
    </location>
</feature>
<reference evidence="2" key="1">
    <citation type="submission" date="2013-07" db="EMBL/GenBank/DDBJ databases">
        <title>The Genome Sequence of Cryptococcus pinus CBS10737.</title>
        <authorList>
            <consortium name="The Broad Institute Genome Sequencing Platform"/>
            <person name="Cuomo C."/>
            <person name="Litvintseva A."/>
            <person name="Chen Y."/>
            <person name="Heitman J."/>
            <person name="Sun S."/>
            <person name="Springer D."/>
            <person name="Dromer F."/>
            <person name="Young S.K."/>
            <person name="Zeng Q."/>
            <person name="Gargeya S."/>
            <person name="Fitzgerald M."/>
            <person name="Abouelleil A."/>
            <person name="Alvarado L."/>
            <person name="Berlin A.M."/>
            <person name="Chapman S.B."/>
            <person name="Dewar J."/>
            <person name="Goldberg J."/>
            <person name="Griggs A."/>
            <person name="Gujja S."/>
            <person name="Hansen M."/>
            <person name="Howarth C."/>
            <person name="Imamovic A."/>
            <person name="Larimer J."/>
            <person name="McCowan C."/>
            <person name="Murphy C."/>
            <person name="Pearson M."/>
            <person name="Priest M."/>
            <person name="Roberts A."/>
            <person name="Saif S."/>
            <person name="Shea T."/>
            <person name="Sykes S."/>
            <person name="Wortman J."/>
            <person name="Nusbaum C."/>
            <person name="Birren B."/>
        </authorList>
    </citation>
    <scope>NUCLEOTIDE SEQUENCE [LARGE SCALE GENOMIC DNA]</scope>
    <source>
        <strain evidence="2">CBS 10737</strain>
    </source>
</reference>
<accession>A0A1B9HZP6</accession>
<feature type="compositionally biased region" description="Basic and acidic residues" evidence="1">
    <location>
        <begin position="365"/>
        <end position="380"/>
    </location>
</feature>
<evidence type="ECO:0000313" key="3">
    <source>
        <dbReference type="EMBL" id="WWC72970.1"/>
    </source>
</evidence>
<feature type="region of interest" description="Disordered" evidence="1">
    <location>
        <begin position="480"/>
        <end position="540"/>
    </location>
</feature>
<dbReference type="GeneID" id="30173892"/>
<reference evidence="3" key="2">
    <citation type="submission" date="2013-07" db="EMBL/GenBank/DDBJ databases">
        <authorList>
            <consortium name="The Broad Institute Genome Sequencing Platform"/>
            <person name="Cuomo C."/>
            <person name="Litvintseva A."/>
            <person name="Chen Y."/>
            <person name="Heitman J."/>
            <person name="Sun S."/>
            <person name="Springer D."/>
            <person name="Dromer F."/>
            <person name="Young S.K."/>
            <person name="Zeng Q."/>
            <person name="Gargeya S."/>
            <person name="Fitzgerald M."/>
            <person name="Abouelleil A."/>
            <person name="Alvarado L."/>
            <person name="Berlin A.M."/>
            <person name="Chapman S.B."/>
            <person name="Dewar J."/>
            <person name="Goldberg J."/>
            <person name="Griggs A."/>
            <person name="Gujja S."/>
            <person name="Hansen M."/>
            <person name="Howarth C."/>
            <person name="Imamovic A."/>
            <person name="Larimer J."/>
            <person name="McCowan C."/>
            <person name="Murphy C."/>
            <person name="Pearson M."/>
            <person name="Priest M."/>
            <person name="Roberts A."/>
            <person name="Saif S."/>
            <person name="Shea T."/>
            <person name="Sykes S."/>
            <person name="Wortman J."/>
            <person name="Nusbaum C."/>
            <person name="Birren B."/>
        </authorList>
    </citation>
    <scope>NUCLEOTIDE SEQUENCE</scope>
    <source>
        <strain evidence="3">CBS 10737</strain>
    </source>
</reference>
<feature type="compositionally biased region" description="Polar residues" evidence="1">
    <location>
        <begin position="287"/>
        <end position="300"/>
    </location>
</feature>
<dbReference type="AlphaFoldDB" id="A0A1B9HZP6"/>
<dbReference type="OrthoDB" id="433924at2759"/>
<dbReference type="RefSeq" id="XP_019009961.1">
    <property type="nucleotide sequence ID" value="XM_019157243.1"/>
</dbReference>
<evidence type="ECO:0000256" key="1">
    <source>
        <dbReference type="SAM" id="MobiDB-lite"/>
    </source>
</evidence>
<feature type="region of interest" description="Disordered" evidence="1">
    <location>
        <begin position="596"/>
        <end position="691"/>
    </location>
</feature>
<feature type="compositionally biased region" description="Basic and acidic residues" evidence="1">
    <location>
        <begin position="14"/>
        <end position="24"/>
    </location>
</feature>
<dbReference type="Proteomes" id="UP000094020">
    <property type="component" value="Chromosome 10"/>
</dbReference>
<dbReference type="KEGG" id="kpin:30173892"/>
<feature type="compositionally biased region" description="Low complexity" evidence="1">
    <location>
        <begin position="418"/>
        <end position="463"/>
    </location>
</feature>
<evidence type="ECO:0000313" key="2">
    <source>
        <dbReference type="EMBL" id="OCF48742.1"/>
    </source>
</evidence>
<gene>
    <name evidence="2" type="ORF">I206_05523</name>
    <name evidence="3" type="ORF">I206_106934</name>
</gene>
<proteinExistence type="predicted"/>
<dbReference type="EMBL" id="KI894013">
    <property type="protein sequence ID" value="OCF48742.1"/>
    <property type="molecule type" value="Genomic_DNA"/>
</dbReference>
<feature type="compositionally biased region" description="Polar residues" evidence="1">
    <location>
        <begin position="643"/>
        <end position="658"/>
    </location>
</feature>
<protein>
    <submittedName>
        <fullName evidence="2">Uncharacterized protein</fullName>
    </submittedName>
</protein>
<sequence length="920" mass="99792">MSVAAELARVRLEPRARRIEESRSDTSGSVAESELESAPTDEDPDADNEYVVDAIKWAKYRDSTRDRSDGYTGWHYGVMWNGYLKTGSETEEPLRMFKGDKKGKYPLIDEFWNALGITIPPKKKEPMGTVGTVYECPPSLLRSWFKRNPTKRKGHFKYKRSYETYRRRRAKEIQREKLEREFKPVPEDLYTKKADSDYYLLKKRLRERRRLEKTMVTNSLSARPASGTSTRTPTPGPSNPVKSPPQPSLPVGSKVDKGKKKVRTDSPVSRAPSPPPTGKGKGKAQGFGNSSASKGKSKITSDVKFLGSPSSSLGSLFDSDKEDVEVDDALKASSEEEEEQIEEPVQQPLSSKRKANSPIASTSSSDKRAEKKARKEERTAKLATSKIAKRIISPPPSTPAATFGELQEGIFDAPPTPAASTSAASATASAIASASTAQPSTSAPATTEPDSAVSKPSSPVAPTKPVLSIQNVLAGLKAQQSAGPTNVQSLKTTSQTPAATEKSTTSSAAVRFAEEPKDPNLPTPIVKSPPTGPGKPNVPVSSTVVSDLAGPVAHFNPAPVASASTARAAPVINKPKYVQPSKIQLVDIPIKPVNERTERKAPTNPRGFNQKAPLASANLPARPTQTFVPRTNYPPQPYAPSAKNGNVPPTRSPITPQTPALPRVALAADPRRKPTAASNTVTNPPPTPISATIPKEPVNFSLKPVDVTGGLVTFSPSLLLKNPGKFVQVMRYCMTNPNWGAYLIPAAMEFFHRGLGINQLCPDSTTAFSVLIQFLSLDDQLRALSGAGITSGGGIHITACPPNPYAHQACQEWKLWIHDILQTTEYQQLVALCEKYDTQIAGPAVGLMLRNLDIGKIEDLQIDDLSGMRKRKNDIGNYSRFVYVSEDTRLPVDCIEFLTTDEFMRVLQKPSTIESNGNAQ</sequence>
<feature type="compositionally biased region" description="Acidic residues" evidence="1">
    <location>
        <begin position="33"/>
        <end position="48"/>
    </location>
</feature>
<feature type="region of interest" description="Disordered" evidence="1">
    <location>
        <begin position="211"/>
        <end position="463"/>
    </location>
</feature>
<organism evidence="2">
    <name type="scientific">Kwoniella pini CBS 10737</name>
    <dbReference type="NCBI Taxonomy" id="1296096"/>
    <lineage>
        <taxon>Eukaryota</taxon>
        <taxon>Fungi</taxon>
        <taxon>Dikarya</taxon>
        <taxon>Basidiomycota</taxon>
        <taxon>Agaricomycotina</taxon>
        <taxon>Tremellomycetes</taxon>
        <taxon>Tremellales</taxon>
        <taxon>Cryptococcaceae</taxon>
        <taxon>Kwoniella</taxon>
    </lineage>
</organism>
<feature type="compositionally biased region" description="Low complexity" evidence="1">
    <location>
        <begin position="496"/>
        <end position="509"/>
    </location>
</feature>
<feature type="region of interest" description="Disordered" evidence="1">
    <location>
        <begin position="14"/>
        <end position="48"/>
    </location>
</feature>